<feature type="non-terminal residue" evidence="3">
    <location>
        <position position="199"/>
    </location>
</feature>
<proteinExistence type="predicted"/>
<organism evidence="3">
    <name type="scientific">Dissoconium aciculare CBS 342.82</name>
    <dbReference type="NCBI Taxonomy" id="1314786"/>
    <lineage>
        <taxon>Eukaryota</taxon>
        <taxon>Fungi</taxon>
        <taxon>Dikarya</taxon>
        <taxon>Ascomycota</taxon>
        <taxon>Pezizomycotina</taxon>
        <taxon>Dothideomycetes</taxon>
        <taxon>Dothideomycetidae</taxon>
        <taxon>Mycosphaerellales</taxon>
        <taxon>Dissoconiaceae</taxon>
        <taxon>Dissoconium</taxon>
    </lineage>
</organism>
<feature type="domain" description="Heterokaryon incompatibility" evidence="1">
    <location>
        <begin position="53"/>
        <end position="191"/>
    </location>
</feature>
<dbReference type="PANTHER" id="PTHR24148">
    <property type="entry name" value="ANKYRIN REPEAT DOMAIN-CONTAINING PROTEIN 39 HOMOLOG-RELATED"/>
    <property type="match status" value="1"/>
</dbReference>
<dbReference type="Proteomes" id="UP000504637">
    <property type="component" value="Unplaced"/>
</dbReference>
<reference evidence="3" key="3">
    <citation type="submission" date="2025-08" db="UniProtKB">
        <authorList>
            <consortium name="RefSeq"/>
        </authorList>
    </citation>
    <scope>IDENTIFICATION</scope>
    <source>
        <strain evidence="3">CBS 342.82</strain>
    </source>
</reference>
<dbReference type="Pfam" id="PF06985">
    <property type="entry name" value="HET"/>
    <property type="match status" value="1"/>
</dbReference>
<evidence type="ECO:0000259" key="1">
    <source>
        <dbReference type="Pfam" id="PF06985"/>
    </source>
</evidence>
<reference evidence="3" key="2">
    <citation type="submission" date="2020-04" db="EMBL/GenBank/DDBJ databases">
        <authorList>
            <consortium name="NCBI Genome Project"/>
        </authorList>
    </citation>
    <scope>NUCLEOTIDE SEQUENCE</scope>
    <source>
        <strain evidence="3">CBS 342.82</strain>
    </source>
</reference>
<dbReference type="InterPro" id="IPR010730">
    <property type="entry name" value="HET"/>
</dbReference>
<dbReference type="RefSeq" id="XP_033455858.1">
    <property type="nucleotide sequence ID" value="XM_033601944.1"/>
</dbReference>
<gene>
    <name evidence="3" type="ORF">K489DRAFT_326891</name>
</gene>
<accession>A0A6J3LW19</accession>
<evidence type="ECO:0000313" key="3">
    <source>
        <dbReference type="RefSeq" id="XP_033455858.1"/>
    </source>
</evidence>
<dbReference type="AlphaFoldDB" id="A0A6J3LW19"/>
<name>A0A6J3LW19_9PEZI</name>
<sequence length="199" mass="22900">MSTRYQYRPLNPKRREIRVLSIDVNNPTAPAEPTPLECTVERISLTAWIRPSYYAVSYVWGDASRLATIKLDGQLVQIPYNSEQALRCLYRRTKDEKPVYSPTSDDGRVRIWLDAICIDQHNVAERNSQVAMMGLIYRAAVRTLIWLGEPDQSTHASVESVRLIVQQWCDWSAIEALYGRAWFTRLWVVQEALLAETAV</sequence>
<evidence type="ECO:0000313" key="2">
    <source>
        <dbReference type="Proteomes" id="UP000504637"/>
    </source>
</evidence>
<dbReference type="InterPro" id="IPR052895">
    <property type="entry name" value="HetReg/Transcr_Mod"/>
</dbReference>
<dbReference type="OrthoDB" id="2157530at2759"/>
<reference evidence="3" key="1">
    <citation type="submission" date="2020-01" db="EMBL/GenBank/DDBJ databases">
        <authorList>
            <consortium name="DOE Joint Genome Institute"/>
            <person name="Haridas S."/>
            <person name="Albert R."/>
            <person name="Binder M."/>
            <person name="Bloem J."/>
            <person name="Labutti K."/>
            <person name="Salamov A."/>
            <person name="Andreopoulos B."/>
            <person name="Baker S.E."/>
            <person name="Barry K."/>
            <person name="Bills G."/>
            <person name="Bluhm B.H."/>
            <person name="Cannon C."/>
            <person name="Castanera R."/>
            <person name="Culley D.E."/>
            <person name="Daum C."/>
            <person name="Ezra D."/>
            <person name="Gonzalez J.B."/>
            <person name="Henrissat B."/>
            <person name="Kuo A."/>
            <person name="Liang C."/>
            <person name="Lipzen A."/>
            <person name="Lutzoni F."/>
            <person name="Magnuson J."/>
            <person name="Mondo S."/>
            <person name="Nolan M."/>
            <person name="Ohm R."/>
            <person name="Pangilinan J."/>
            <person name="Park H.-J."/>
            <person name="Ramirez L."/>
            <person name="Alfaro M."/>
            <person name="Sun H."/>
            <person name="Tritt A."/>
            <person name="Yoshinaga Y."/>
            <person name="Zwiers L.-H."/>
            <person name="Turgeon B.G."/>
            <person name="Goodwin S.B."/>
            <person name="Spatafora J.W."/>
            <person name="Crous P.W."/>
            <person name="Grigoriev I.V."/>
        </authorList>
    </citation>
    <scope>NUCLEOTIDE SEQUENCE</scope>
    <source>
        <strain evidence="3">CBS 342.82</strain>
    </source>
</reference>
<dbReference type="PANTHER" id="PTHR24148:SF82">
    <property type="entry name" value="HETEROKARYON INCOMPATIBILITY DOMAIN-CONTAINING PROTEIN"/>
    <property type="match status" value="1"/>
</dbReference>
<protein>
    <recommendedName>
        <fullName evidence="1">Heterokaryon incompatibility domain-containing protein</fullName>
    </recommendedName>
</protein>
<dbReference type="GeneID" id="54359744"/>
<keyword evidence="2" id="KW-1185">Reference proteome</keyword>